<dbReference type="Proteomes" id="UP000287239">
    <property type="component" value="Unassembled WGS sequence"/>
</dbReference>
<evidence type="ECO:0000313" key="3">
    <source>
        <dbReference type="Proteomes" id="UP000287239"/>
    </source>
</evidence>
<dbReference type="GO" id="GO:0016747">
    <property type="term" value="F:acyltransferase activity, transferring groups other than amino-acyl groups"/>
    <property type="evidence" value="ECO:0007669"/>
    <property type="project" value="InterPro"/>
</dbReference>
<organism evidence="2 3">
    <name type="scientific">Vagococcus salmoninarum</name>
    <dbReference type="NCBI Taxonomy" id="2739"/>
    <lineage>
        <taxon>Bacteria</taxon>
        <taxon>Bacillati</taxon>
        <taxon>Bacillota</taxon>
        <taxon>Bacilli</taxon>
        <taxon>Lactobacillales</taxon>
        <taxon>Enterococcaceae</taxon>
        <taxon>Vagococcus</taxon>
    </lineage>
</organism>
<dbReference type="PROSITE" id="PS51186">
    <property type="entry name" value="GNAT"/>
    <property type="match status" value="1"/>
</dbReference>
<dbReference type="InterPro" id="IPR000182">
    <property type="entry name" value="GNAT_dom"/>
</dbReference>
<keyword evidence="3" id="KW-1185">Reference proteome</keyword>
<dbReference type="AlphaFoldDB" id="A0A429ZUL3"/>
<dbReference type="SUPFAM" id="SSF55729">
    <property type="entry name" value="Acyl-CoA N-acyltransferases (Nat)"/>
    <property type="match status" value="1"/>
</dbReference>
<dbReference type="PANTHER" id="PTHR43451:SF1">
    <property type="entry name" value="ACETYLTRANSFERASE"/>
    <property type="match status" value="1"/>
</dbReference>
<dbReference type="EMBL" id="NGJU01000002">
    <property type="protein sequence ID" value="RST97424.1"/>
    <property type="molecule type" value="Genomic_DNA"/>
</dbReference>
<protein>
    <recommendedName>
        <fullName evidence="1">N-acetyltransferase domain-containing protein</fullName>
    </recommendedName>
</protein>
<dbReference type="Gene3D" id="3.40.630.30">
    <property type="match status" value="1"/>
</dbReference>
<reference evidence="2 3" key="1">
    <citation type="submission" date="2017-05" db="EMBL/GenBank/DDBJ databases">
        <title>Vagococcus spp. assemblies.</title>
        <authorList>
            <person name="Gulvik C.A."/>
        </authorList>
    </citation>
    <scope>NUCLEOTIDE SEQUENCE [LARGE SCALE GENOMIC DNA]</scope>
    <source>
        <strain evidence="2 3">NCFB 2777</strain>
    </source>
</reference>
<evidence type="ECO:0000313" key="2">
    <source>
        <dbReference type="EMBL" id="RST97424.1"/>
    </source>
</evidence>
<comment type="caution">
    <text evidence="2">The sequence shown here is derived from an EMBL/GenBank/DDBJ whole genome shotgun (WGS) entry which is preliminary data.</text>
</comment>
<evidence type="ECO:0000259" key="1">
    <source>
        <dbReference type="PROSITE" id="PS51186"/>
    </source>
</evidence>
<proteinExistence type="predicted"/>
<dbReference type="InterPro" id="IPR052564">
    <property type="entry name" value="N-acetyltrans/Recomb-assoc"/>
</dbReference>
<name>A0A429ZUL3_9ENTE</name>
<dbReference type="Pfam" id="PF13673">
    <property type="entry name" value="Acetyltransf_10"/>
    <property type="match status" value="1"/>
</dbReference>
<dbReference type="OrthoDB" id="424368at2"/>
<dbReference type="PANTHER" id="PTHR43451">
    <property type="entry name" value="ACETYLTRANSFERASE (GNAT) FAMILY PROTEIN"/>
    <property type="match status" value="1"/>
</dbReference>
<dbReference type="CDD" id="cd04301">
    <property type="entry name" value="NAT_SF"/>
    <property type="match status" value="1"/>
</dbReference>
<sequence length="157" mass="18280">MKGRLLMHIVNYDGIYLEEILSMIKESIQKINCDDYSEKQIKTWSTIDKASFEGSIPLYSKVMLSEKNAVIGYGDMTSNGYLDRLFVHKDWQRKDIATKLLDSLENSSNLTTFETYASITAKPFFEKQHYYVVKENIATLKGLKFINYYMKKELAKD</sequence>
<feature type="domain" description="N-acetyltransferase" evidence="1">
    <location>
        <begin position="7"/>
        <end position="155"/>
    </location>
</feature>
<gene>
    <name evidence="2" type="ORF">CBF35_01795</name>
</gene>
<dbReference type="InterPro" id="IPR016181">
    <property type="entry name" value="Acyl_CoA_acyltransferase"/>
</dbReference>
<accession>A0A429ZUL3</accession>